<feature type="transmembrane region" description="Helical" evidence="1">
    <location>
        <begin position="216"/>
        <end position="237"/>
    </location>
</feature>
<feature type="transmembrane region" description="Helical" evidence="1">
    <location>
        <begin position="173"/>
        <end position="195"/>
    </location>
</feature>
<evidence type="ECO:0000256" key="1">
    <source>
        <dbReference type="SAM" id="Phobius"/>
    </source>
</evidence>
<feature type="transmembrane region" description="Helical" evidence="1">
    <location>
        <begin position="12"/>
        <end position="32"/>
    </location>
</feature>
<dbReference type="EMBL" id="QRDW01000001">
    <property type="protein sequence ID" value="RED54031.1"/>
    <property type="molecule type" value="Genomic_DNA"/>
</dbReference>
<reference evidence="3 4" key="1">
    <citation type="submission" date="2018-07" db="EMBL/GenBank/DDBJ databases">
        <title>Genomic Encyclopedia of Type Strains, Phase III (KMG-III): the genomes of soil and plant-associated and newly described type strains.</title>
        <authorList>
            <person name="Whitman W."/>
        </authorList>
    </citation>
    <scope>NUCLEOTIDE SEQUENCE [LARGE SCALE GENOMIC DNA]</scope>
    <source>
        <strain evidence="3 4">CECT 8488</strain>
    </source>
</reference>
<keyword evidence="4" id="KW-1185">Reference proteome</keyword>
<accession>A0A3D9HXC7</accession>
<name>A0A3D9HXC7_9PROT</name>
<dbReference type="RefSeq" id="WP_115935123.1">
    <property type="nucleotide sequence ID" value="NZ_QRDW01000001.1"/>
</dbReference>
<protein>
    <submittedName>
        <fullName evidence="3">Putative membrane protein</fullName>
    </submittedName>
</protein>
<feature type="transmembrane region" description="Helical" evidence="1">
    <location>
        <begin position="78"/>
        <end position="96"/>
    </location>
</feature>
<feature type="transmembrane region" description="Helical" evidence="1">
    <location>
        <begin position="102"/>
        <end position="121"/>
    </location>
</feature>
<keyword evidence="1" id="KW-0472">Membrane</keyword>
<proteinExistence type="predicted"/>
<sequence>MPTIRYDLVDAVRGLAILAMIVFHFSWDLSFFGLADIQITSDPFWVWFARSIAGTILLVSGIAFVLVQTRGILPKPFVLRWLKVAACAAVISLGTYQMDPGSFIYFGILHHIALASLLLLLLGRLPSILILCLTAFFLSGPFWLFSEAFAAPWLSWLGLWWPVGQPSDYVPVFPWFGLSLSGVILGRWMLAHPWILGWRTDQAIFRLCGLAGRHSLLIYMLHQPILFGGLYLAVTYIL</sequence>
<gene>
    <name evidence="3" type="ORF">DFP90_101832</name>
</gene>
<keyword evidence="1" id="KW-0812">Transmembrane</keyword>
<organism evidence="3 4">
    <name type="scientific">Aestuariispira insulae</name>
    <dbReference type="NCBI Taxonomy" id="1461337"/>
    <lineage>
        <taxon>Bacteria</taxon>
        <taxon>Pseudomonadati</taxon>
        <taxon>Pseudomonadota</taxon>
        <taxon>Alphaproteobacteria</taxon>
        <taxon>Rhodospirillales</taxon>
        <taxon>Kiloniellaceae</taxon>
        <taxon>Aestuariispira</taxon>
    </lineage>
</organism>
<dbReference type="Proteomes" id="UP000256845">
    <property type="component" value="Unassembled WGS sequence"/>
</dbReference>
<keyword evidence="1" id="KW-1133">Transmembrane helix</keyword>
<feature type="domain" description="Heparan-alpha-glucosaminide N-acetyltransferase catalytic" evidence="2">
    <location>
        <begin position="5"/>
        <end position="224"/>
    </location>
</feature>
<feature type="transmembrane region" description="Helical" evidence="1">
    <location>
        <begin position="44"/>
        <end position="66"/>
    </location>
</feature>
<feature type="transmembrane region" description="Helical" evidence="1">
    <location>
        <begin position="128"/>
        <end position="153"/>
    </location>
</feature>
<evidence type="ECO:0000313" key="3">
    <source>
        <dbReference type="EMBL" id="RED54031.1"/>
    </source>
</evidence>
<dbReference type="OrthoDB" id="9807591at2"/>
<evidence type="ECO:0000259" key="2">
    <source>
        <dbReference type="Pfam" id="PF07786"/>
    </source>
</evidence>
<dbReference type="Pfam" id="PF07786">
    <property type="entry name" value="HGSNAT_cat"/>
    <property type="match status" value="1"/>
</dbReference>
<dbReference type="InterPro" id="IPR012429">
    <property type="entry name" value="HGSNAT_cat"/>
</dbReference>
<dbReference type="AlphaFoldDB" id="A0A3D9HXC7"/>
<comment type="caution">
    <text evidence="3">The sequence shown here is derived from an EMBL/GenBank/DDBJ whole genome shotgun (WGS) entry which is preliminary data.</text>
</comment>
<evidence type="ECO:0000313" key="4">
    <source>
        <dbReference type="Proteomes" id="UP000256845"/>
    </source>
</evidence>